<dbReference type="KEGG" id="jcu:105631490"/>
<dbReference type="PANTHER" id="PTHR12386">
    <property type="entry name" value="ATP SYNTHASE SUBUNIT"/>
    <property type="match status" value="1"/>
</dbReference>
<keyword evidence="11" id="KW-1185">Reference proteome</keyword>
<keyword evidence="9" id="KW-0066">ATP synthesis</keyword>
<evidence type="ECO:0000256" key="8">
    <source>
        <dbReference type="ARBA" id="ARBA00023136"/>
    </source>
</evidence>
<keyword evidence="3" id="KW-0813">Transport</keyword>
<dbReference type="EMBL" id="KK914327">
    <property type="protein sequence ID" value="KDP40801.1"/>
    <property type="molecule type" value="Genomic_DNA"/>
</dbReference>
<evidence type="ECO:0000256" key="3">
    <source>
        <dbReference type="ARBA" id="ARBA00022448"/>
    </source>
</evidence>
<evidence type="ECO:0000256" key="9">
    <source>
        <dbReference type="ARBA" id="ARBA00023310"/>
    </source>
</evidence>
<keyword evidence="7" id="KW-0496">Mitochondrion</keyword>
<reference evidence="10 11" key="1">
    <citation type="journal article" date="2014" name="PLoS ONE">
        <title>Global Analysis of Gene Expression Profiles in Physic Nut (Jatropha curcas L.) Seedlings Exposed to Salt Stress.</title>
        <authorList>
            <person name="Zhang L."/>
            <person name="Zhang C."/>
            <person name="Wu P."/>
            <person name="Chen Y."/>
            <person name="Li M."/>
            <person name="Jiang H."/>
            <person name="Wu G."/>
        </authorList>
    </citation>
    <scope>NUCLEOTIDE SEQUENCE [LARGE SCALE GENOMIC DNA]</scope>
    <source>
        <strain evidence="11">cv. GZQX0401</strain>
        <tissue evidence="10">Young leaves</tissue>
    </source>
</reference>
<keyword evidence="5" id="KW-0375">Hydrogen ion transport</keyword>
<comment type="similarity">
    <text evidence="2">Belongs to the ATPase g subunit family.</text>
</comment>
<name>A0A067KX80_JATCU</name>
<keyword evidence="8" id="KW-0472">Membrane</keyword>
<evidence type="ECO:0000256" key="4">
    <source>
        <dbReference type="ARBA" id="ARBA00022547"/>
    </source>
</evidence>
<dbReference type="GO" id="GO:0015078">
    <property type="term" value="F:proton transmembrane transporter activity"/>
    <property type="evidence" value="ECO:0007669"/>
    <property type="project" value="InterPro"/>
</dbReference>
<evidence type="ECO:0000256" key="1">
    <source>
        <dbReference type="ARBA" id="ARBA00004325"/>
    </source>
</evidence>
<dbReference type="GO" id="GO:0015986">
    <property type="term" value="P:proton motive force-driven ATP synthesis"/>
    <property type="evidence" value="ECO:0007669"/>
    <property type="project" value="InterPro"/>
</dbReference>
<sequence>MASKLPQLQSKLHSAAKHGCAFYKQLLEENKQYIQNPPTVERCQLLANQLLFTRLASIPNRYEAFWKELEGLKNLMKSKPEMNIEKAGLVALFGVECFAWFWGGEIIGRGFTFTGYYV</sequence>
<accession>A0A067KX80</accession>
<evidence type="ECO:0000256" key="5">
    <source>
        <dbReference type="ARBA" id="ARBA00022781"/>
    </source>
</evidence>
<dbReference type="GO" id="GO:0031966">
    <property type="term" value="C:mitochondrial membrane"/>
    <property type="evidence" value="ECO:0007669"/>
    <property type="project" value="UniProtKB-SubCell"/>
</dbReference>
<protein>
    <submittedName>
        <fullName evidence="10">Uncharacterized protein</fullName>
    </submittedName>
</protein>
<comment type="subcellular location">
    <subcellularLocation>
        <location evidence="1">Mitochondrion membrane</location>
    </subcellularLocation>
</comment>
<dbReference type="Pfam" id="PF04718">
    <property type="entry name" value="ATP-synt_G"/>
    <property type="match status" value="1"/>
</dbReference>
<dbReference type="InterPro" id="IPR006808">
    <property type="entry name" value="ATP_synth_F0_gsu_mt"/>
</dbReference>
<proteinExistence type="inferred from homology"/>
<evidence type="ECO:0000256" key="6">
    <source>
        <dbReference type="ARBA" id="ARBA00023065"/>
    </source>
</evidence>
<evidence type="ECO:0000313" key="10">
    <source>
        <dbReference type="EMBL" id="KDP40801.1"/>
    </source>
</evidence>
<dbReference type="OrthoDB" id="437at2759"/>
<dbReference type="STRING" id="180498.A0A067KX80"/>
<evidence type="ECO:0000313" key="11">
    <source>
        <dbReference type="Proteomes" id="UP000027138"/>
    </source>
</evidence>
<keyword evidence="6" id="KW-0406">Ion transport</keyword>
<dbReference type="GO" id="GO:0045259">
    <property type="term" value="C:proton-transporting ATP synthase complex"/>
    <property type="evidence" value="ECO:0007669"/>
    <property type="project" value="UniProtKB-KW"/>
</dbReference>
<evidence type="ECO:0000256" key="2">
    <source>
        <dbReference type="ARBA" id="ARBA00005699"/>
    </source>
</evidence>
<dbReference type="AlphaFoldDB" id="A0A067KX80"/>
<keyword evidence="4" id="KW-0138">CF(0)</keyword>
<dbReference type="Proteomes" id="UP000027138">
    <property type="component" value="Unassembled WGS sequence"/>
</dbReference>
<organism evidence="10 11">
    <name type="scientific">Jatropha curcas</name>
    <name type="common">Barbados nut</name>
    <dbReference type="NCBI Taxonomy" id="180498"/>
    <lineage>
        <taxon>Eukaryota</taxon>
        <taxon>Viridiplantae</taxon>
        <taxon>Streptophyta</taxon>
        <taxon>Embryophyta</taxon>
        <taxon>Tracheophyta</taxon>
        <taxon>Spermatophyta</taxon>
        <taxon>Magnoliopsida</taxon>
        <taxon>eudicotyledons</taxon>
        <taxon>Gunneridae</taxon>
        <taxon>Pentapetalae</taxon>
        <taxon>rosids</taxon>
        <taxon>fabids</taxon>
        <taxon>Malpighiales</taxon>
        <taxon>Euphorbiaceae</taxon>
        <taxon>Crotonoideae</taxon>
        <taxon>Jatropheae</taxon>
        <taxon>Jatropha</taxon>
    </lineage>
</organism>
<evidence type="ECO:0000256" key="7">
    <source>
        <dbReference type="ARBA" id="ARBA00023128"/>
    </source>
</evidence>
<gene>
    <name evidence="10" type="ORF">JCGZ_24800</name>
</gene>